<reference evidence="2" key="1">
    <citation type="submission" date="2021-02" db="EMBL/GenBank/DDBJ databases">
        <authorList>
            <person name="Nowell W R."/>
        </authorList>
    </citation>
    <scope>NUCLEOTIDE SEQUENCE</scope>
</reference>
<comment type="caution">
    <text evidence="2">The sequence shown here is derived from an EMBL/GenBank/DDBJ whole genome shotgun (WGS) entry which is preliminary data.</text>
</comment>
<dbReference type="EMBL" id="CAJOBC010107176">
    <property type="protein sequence ID" value="CAF4507409.1"/>
    <property type="molecule type" value="Genomic_DNA"/>
</dbReference>
<evidence type="ECO:0000313" key="3">
    <source>
        <dbReference type="EMBL" id="CAF4507409.1"/>
    </source>
</evidence>
<evidence type="ECO:0000313" key="4">
    <source>
        <dbReference type="Proteomes" id="UP000663829"/>
    </source>
</evidence>
<keyword evidence="4" id="KW-1185">Reference proteome</keyword>
<gene>
    <name evidence="2" type="ORF">GPM918_LOCUS43604</name>
    <name evidence="3" type="ORF">SRO942_LOCUS45136</name>
</gene>
<dbReference type="AlphaFoldDB" id="A0A816CDG0"/>
<feature type="region of interest" description="Disordered" evidence="1">
    <location>
        <begin position="1"/>
        <end position="137"/>
    </location>
</feature>
<dbReference type="Proteomes" id="UP000663829">
    <property type="component" value="Unassembled WGS sequence"/>
</dbReference>
<protein>
    <submittedName>
        <fullName evidence="2">Uncharacterized protein</fullName>
    </submittedName>
</protein>
<organism evidence="2 4">
    <name type="scientific">Didymodactylos carnosus</name>
    <dbReference type="NCBI Taxonomy" id="1234261"/>
    <lineage>
        <taxon>Eukaryota</taxon>
        <taxon>Metazoa</taxon>
        <taxon>Spiralia</taxon>
        <taxon>Gnathifera</taxon>
        <taxon>Rotifera</taxon>
        <taxon>Eurotatoria</taxon>
        <taxon>Bdelloidea</taxon>
        <taxon>Philodinida</taxon>
        <taxon>Philodinidae</taxon>
        <taxon>Didymodactylos</taxon>
    </lineage>
</organism>
<evidence type="ECO:0000313" key="2">
    <source>
        <dbReference type="EMBL" id="CAF1618930.1"/>
    </source>
</evidence>
<sequence>MSANQESTSTTSGHSSNPHVSHQPGEKPAESLKPAGGVSTEGNRELTGGTTLHGKDSTKGHHQQGEKSAESLKPAGGVSTEGNRESTGGAVHGKDSSTGHHQQTGVHGRTVYTHAAEGGSHHDVKDNDHKHDDKNKK</sequence>
<feature type="compositionally biased region" description="Basic and acidic residues" evidence="1">
    <location>
        <begin position="53"/>
        <end position="70"/>
    </location>
</feature>
<name>A0A816CDG0_9BILA</name>
<feature type="compositionally biased region" description="Basic and acidic residues" evidence="1">
    <location>
        <begin position="119"/>
        <end position="137"/>
    </location>
</feature>
<proteinExistence type="predicted"/>
<evidence type="ECO:0000256" key="1">
    <source>
        <dbReference type="SAM" id="MobiDB-lite"/>
    </source>
</evidence>
<accession>A0A816CDG0</accession>
<dbReference type="Proteomes" id="UP000681722">
    <property type="component" value="Unassembled WGS sequence"/>
</dbReference>
<feature type="compositionally biased region" description="Polar residues" evidence="1">
    <location>
        <begin position="1"/>
        <end position="20"/>
    </location>
</feature>
<dbReference type="EMBL" id="CAJNOQ010040109">
    <property type="protein sequence ID" value="CAF1618930.1"/>
    <property type="molecule type" value="Genomic_DNA"/>
</dbReference>